<dbReference type="OrthoDB" id="205198at2759"/>
<evidence type="ECO:0000313" key="4">
    <source>
        <dbReference type="RefSeq" id="XP_019490651.1"/>
    </source>
</evidence>
<dbReference type="RefSeq" id="XP_019490651.1">
    <property type="nucleotide sequence ID" value="XM_019635106.1"/>
</dbReference>
<dbReference type="InterPro" id="IPR002190">
    <property type="entry name" value="MHD_dom"/>
</dbReference>
<dbReference type="Gene3D" id="1.10.10.1210">
    <property type="entry name" value="MAGE homology domain, winged helix WH2 motif"/>
    <property type="match status" value="1"/>
</dbReference>
<dbReference type="InterPro" id="IPR037445">
    <property type="entry name" value="MAGE"/>
</dbReference>
<feature type="region of interest" description="Disordered" evidence="1">
    <location>
        <begin position="1"/>
        <end position="81"/>
    </location>
</feature>
<dbReference type="Pfam" id="PF01454">
    <property type="entry name" value="MAGE"/>
    <property type="match status" value="1"/>
</dbReference>
<name>A0A8B7QPU9_HIPAR</name>
<dbReference type="AlphaFoldDB" id="A0A8B7QPU9"/>
<dbReference type="SMART" id="SM01373">
    <property type="entry name" value="MAGE"/>
    <property type="match status" value="1"/>
</dbReference>
<dbReference type="FunFam" id="1.10.10.1210:FF:000001">
    <property type="entry name" value="melanoma-associated antigen D1"/>
    <property type="match status" value="1"/>
</dbReference>
<reference evidence="4" key="1">
    <citation type="submission" date="2025-08" db="UniProtKB">
        <authorList>
            <consortium name="RefSeq"/>
        </authorList>
    </citation>
    <scope>IDENTIFICATION</scope>
    <source>
        <tissue evidence="4">Muscle</tissue>
    </source>
</reference>
<protein>
    <submittedName>
        <fullName evidence="4">Melanoma-associated antigen B1-like</fullName>
    </submittedName>
</protein>
<sequence>MPRSRKSKPRASGKRPQGGDETESLGVDQAAAAAAAEESTPSSPQCKGISCPGSDEASRIQDNNEAGASEAPPSNESSDTDNLSKVAQFLEHFLLYKYKKKQPILKEDMLKIIGEYYKDKFPDILKKAAERIGTIFALDVKEVDSSNHLYDLVSQLKLPNNGRVIAGRGFPKTGLLMNVLGMIFIKGNRATEEEIWELLNPMRICPGRKHCIYGEPRKLITKDFVRLQYLEYRQVPDSDPPRYEFLWGRKAHAELKKMKMLEFLAKINDTVPSAFSGYYEEA</sequence>
<dbReference type="GO" id="GO:0005634">
    <property type="term" value="C:nucleus"/>
    <property type="evidence" value="ECO:0007669"/>
    <property type="project" value="TreeGrafter"/>
</dbReference>
<proteinExistence type="predicted"/>
<evidence type="ECO:0000256" key="1">
    <source>
        <dbReference type="SAM" id="MobiDB-lite"/>
    </source>
</evidence>
<feature type="non-terminal residue" evidence="4">
    <location>
        <position position="282"/>
    </location>
</feature>
<dbReference type="Proteomes" id="UP000694851">
    <property type="component" value="Unplaced"/>
</dbReference>
<dbReference type="PANTHER" id="PTHR11736">
    <property type="entry name" value="MELANOMA-ASSOCIATED ANTIGEN MAGE ANTIGEN"/>
    <property type="match status" value="1"/>
</dbReference>
<organism evidence="3 4">
    <name type="scientific">Hipposideros armiger</name>
    <name type="common">Great Himalayan leaf-nosed bat</name>
    <dbReference type="NCBI Taxonomy" id="186990"/>
    <lineage>
        <taxon>Eukaryota</taxon>
        <taxon>Metazoa</taxon>
        <taxon>Chordata</taxon>
        <taxon>Craniata</taxon>
        <taxon>Vertebrata</taxon>
        <taxon>Euteleostomi</taxon>
        <taxon>Mammalia</taxon>
        <taxon>Eutheria</taxon>
        <taxon>Laurasiatheria</taxon>
        <taxon>Chiroptera</taxon>
        <taxon>Yinpterochiroptera</taxon>
        <taxon>Rhinolophoidea</taxon>
        <taxon>Hipposideridae</taxon>
        <taxon>Hipposideros</taxon>
    </lineage>
</organism>
<feature type="compositionally biased region" description="Polar residues" evidence="1">
    <location>
        <begin position="60"/>
        <end position="81"/>
    </location>
</feature>
<dbReference type="GO" id="GO:0000122">
    <property type="term" value="P:negative regulation of transcription by RNA polymerase II"/>
    <property type="evidence" value="ECO:0007669"/>
    <property type="project" value="TreeGrafter"/>
</dbReference>
<dbReference type="GeneID" id="109378842"/>
<dbReference type="InterPro" id="IPR041899">
    <property type="entry name" value="MAGE_WH2"/>
</dbReference>
<evidence type="ECO:0000313" key="3">
    <source>
        <dbReference type="Proteomes" id="UP000694851"/>
    </source>
</evidence>
<gene>
    <name evidence="4" type="primary">LOC109378842</name>
</gene>
<accession>A0A8B7QPU9</accession>
<dbReference type="Gene3D" id="1.10.10.1200">
    <property type="entry name" value="MAGE homology domain, winged helix WH1 motif"/>
    <property type="match status" value="1"/>
</dbReference>
<dbReference type="PROSITE" id="PS50838">
    <property type="entry name" value="MAGE"/>
    <property type="match status" value="1"/>
</dbReference>
<dbReference type="InterPro" id="IPR041898">
    <property type="entry name" value="MAGE_WH1"/>
</dbReference>
<dbReference type="KEGG" id="hai:109378842"/>
<dbReference type="PANTHER" id="PTHR11736:SF35">
    <property type="entry name" value="MELANOMA-ASSOCIATED ANTIGEN B5"/>
    <property type="match status" value="1"/>
</dbReference>
<feature type="compositionally biased region" description="Basic residues" evidence="1">
    <location>
        <begin position="1"/>
        <end position="13"/>
    </location>
</feature>
<feature type="domain" description="MAGE" evidence="2">
    <location>
        <begin position="83"/>
        <end position="282"/>
    </location>
</feature>
<evidence type="ECO:0000259" key="2">
    <source>
        <dbReference type="PROSITE" id="PS50838"/>
    </source>
</evidence>
<keyword evidence="3" id="KW-1185">Reference proteome</keyword>